<sequence length="82" mass="9913">MKFLYTAHATKDIRRLPPDVKQRLKTTLERYRKDPLRYSRKIVDSELGSYRFRVGDYRVVFDIQDNAIVILRVGHRRDIYRG</sequence>
<evidence type="ECO:0000256" key="1">
    <source>
        <dbReference type="ARBA" id="ARBA00006226"/>
    </source>
</evidence>
<accession>A0A450SD52</accession>
<protein>
    <submittedName>
        <fullName evidence="3">mRNA interferase RelE/StbE</fullName>
    </submittedName>
</protein>
<comment type="similarity">
    <text evidence="1">Belongs to the RelE toxin family.</text>
</comment>
<dbReference type="PANTHER" id="PTHR35601:SF1">
    <property type="entry name" value="TOXIN RELE"/>
    <property type="match status" value="1"/>
</dbReference>
<dbReference type="Gene3D" id="3.30.2310.20">
    <property type="entry name" value="RelE-like"/>
    <property type="match status" value="1"/>
</dbReference>
<keyword evidence="2" id="KW-1277">Toxin-antitoxin system</keyword>
<dbReference type="SUPFAM" id="SSF143011">
    <property type="entry name" value="RelE-like"/>
    <property type="match status" value="1"/>
</dbReference>
<dbReference type="InterPro" id="IPR007712">
    <property type="entry name" value="RelE/ParE_toxin"/>
</dbReference>
<evidence type="ECO:0000313" key="3">
    <source>
        <dbReference type="EMBL" id="VFJ50443.1"/>
    </source>
</evidence>
<evidence type="ECO:0000313" key="4">
    <source>
        <dbReference type="EMBL" id="VFJ65147.1"/>
    </source>
</evidence>
<gene>
    <name evidence="4" type="ORF">BECKDK2373B_GA0170837_11463</name>
    <name evidence="3" type="ORF">BECKDK2373C_GA0170839_10292</name>
</gene>
<dbReference type="EMBL" id="CAADEY010000029">
    <property type="protein sequence ID" value="VFJ50443.1"/>
    <property type="molecule type" value="Genomic_DNA"/>
</dbReference>
<name>A0A450SD52_9GAMM</name>
<proteinExistence type="inferred from homology"/>
<organism evidence="3">
    <name type="scientific">Candidatus Kentrum sp. DK</name>
    <dbReference type="NCBI Taxonomy" id="2126562"/>
    <lineage>
        <taxon>Bacteria</taxon>
        <taxon>Pseudomonadati</taxon>
        <taxon>Pseudomonadota</taxon>
        <taxon>Gammaproteobacteria</taxon>
        <taxon>Candidatus Kentrum</taxon>
    </lineage>
</organism>
<evidence type="ECO:0000256" key="2">
    <source>
        <dbReference type="ARBA" id="ARBA00022649"/>
    </source>
</evidence>
<reference evidence="3" key="1">
    <citation type="submission" date="2019-02" db="EMBL/GenBank/DDBJ databases">
        <authorList>
            <person name="Gruber-Vodicka R. H."/>
            <person name="Seah K. B. B."/>
        </authorList>
    </citation>
    <scope>NUCLEOTIDE SEQUENCE</scope>
    <source>
        <strain evidence="3">BECK_DK161</strain>
        <strain evidence="4">BECK_DK47</strain>
    </source>
</reference>
<dbReference type="AlphaFoldDB" id="A0A450SD52"/>
<dbReference type="InterPro" id="IPR035093">
    <property type="entry name" value="RelE/ParE_toxin_dom_sf"/>
</dbReference>
<dbReference type="Pfam" id="PF05016">
    <property type="entry name" value="ParE_toxin"/>
    <property type="match status" value="1"/>
</dbReference>
<dbReference type="EMBL" id="CAADEX010000146">
    <property type="protein sequence ID" value="VFJ65147.1"/>
    <property type="molecule type" value="Genomic_DNA"/>
</dbReference>
<dbReference type="PANTHER" id="PTHR35601">
    <property type="entry name" value="TOXIN RELE"/>
    <property type="match status" value="1"/>
</dbReference>